<evidence type="ECO:0000259" key="7">
    <source>
        <dbReference type="Pfam" id="PF03772"/>
    </source>
</evidence>
<feature type="transmembrane region" description="Helical" evidence="6">
    <location>
        <begin position="303"/>
        <end position="323"/>
    </location>
</feature>
<evidence type="ECO:0000256" key="1">
    <source>
        <dbReference type="ARBA" id="ARBA00004651"/>
    </source>
</evidence>
<dbReference type="NCBIfam" id="TIGR00360">
    <property type="entry name" value="ComEC_N-term"/>
    <property type="match status" value="1"/>
</dbReference>
<feature type="domain" description="ComEC/Rec2-related protein" evidence="7">
    <location>
        <begin position="246"/>
        <end position="529"/>
    </location>
</feature>
<feature type="transmembrane region" description="Helical" evidence="6">
    <location>
        <begin position="335"/>
        <end position="365"/>
    </location>
</feature>
<proteinExistence type="predicted"/>
<comment type="subcellular location">
    <subcellularLocation>
        <location evidence="1">Cell membrane</location>
        <topology evidence="1">Multi-pass membrane protein</topology>
    </subcellularLocation>
</comment>
<feature type="transmembrane region" description="Helical" evidence="6">
    <location>
        <begin position="270"/>
        <end position="297"/>
    </location>
</feature>
<evidence type="ECO:0000256" key="3">
    <source>
        <dbReference type="ARBA" id="ARBA00022692"/>
    </source>
</evidence>
<evidence type="ECO:0000313" key="10">
    <source>
        <dbReference type="Proteomes" id="UP000502611"/>
    </source>
</evidence>
<feature type="domain" description="DUF4131" evidence="8">
    <location>
        <begin position="58"/>
        <end position="207"/>
    </location>
</feature>
<keyword evidence="3 6" id="KW-0812">Transmembrane</keyword>
<keyword evidence="4 6" id="KW-1133">Transmembrane helix</keyword>
<evidence type="ECO:0000256" key="6">
    <source>
        <dbReference type="SAM" id="Phobius"/>
    </source>
</evidence>
<dbReference type="InterPro" id="IPR052159">
    <property type="entry name" value="Competence_DNA_uptake"/>
</dbReference>
<dbReference type="Pfam" id="PF03772">
    <property type="entry name" value="Competence"/>
    <property type="match status" value="1"/>
</dbReference>
<dbReference type="Proteomes" id="UP000502611">
    <property type="component" value="Chromosome"/>
</dbReference>
<sequence length="710" mass="74847">MAFEPRQTSVGRRTVRIAHNGFARIEQWLEVEREQLALWVPVALGAGIAGWFVLPGPVDWLACCCAALGLACLALLLPVGARSRHMLVAGGLLACVGCLLVWGKAAWLGQPPLARPIFVQVTGSVTAVAKLPAQQMVRVGLRPIAAPALPAAIRVNIAEADVPEGLGKGAVLRFRVRLMPPAPPSVPGAFDFARRAYFQGIGATGRALAPVEMVEQAREGPTLRARLFDHIGGQVAGAPAGIAVALATGDQGAIAEADAEAMRRSGLAHLLSISGLHVTALIGAVIFLLLRLLALIPRAALDWPLMLIAAAGGALAGIGYTLLTGAEVPTVRSCIAALLVLGGLALGREAITLRLVATGALVVLVFWPEALIGPSFQMSFAAVVALVALGEHRRFKGFAMARDEPWLRKAGRTVAAMLLTGFAIELVLAPIALYHFHKAGLLGAVANLVAIPLTTFVIMPLEAVALGFDLVGLGTPFWWLTGKAIALLLAVAHGVAASPMAVMLAPAVPGGLFAIIVAGGLWCLLWRSRWRWLGLGPVAVGLIGITLLAPPDIVVTGDGRHVAVRTPAGTMALLREGAGDYVRDVLSESAGYDGTLEAIATMKQARCSTDLCAVTLPRGGRDWHLLVTRNAMLVDRPVLERDCAAADIVISDRGLPFWCRPRWMKIDRRLLSRTGGLSIGLEGGKVHTVHRPGDAHPWIVRRRPRTAGQL</sequence>
<dbReference type="AlphaFoldDB" id="A0A6M4G6C1"/>
<dbReference type="GO" id="GO:0005886">
    <property type="term" value="C:plasma membrane"/>
    <property type="evidence" value="ECO:0007669"/>
    <property type="project" value="UniProtKB-SubCell"/>
</dbReference>
<feature type="transmembrane region" description="Helical" evidence="6">
    <location>
        <begin position="86"/>
        <end position="107"/>
    </location>
</feature>
<organism evidence="9 10">
    <name type="scientific">Sphingobium yanoikuyae</name>
    <name type="common">Sphingomonas yanoikuyae</name>
    <dbReference type="NCBI Taxonomy" id="13690"/>
    <lineage>
        <taxon>Bacteria</taxon>
        <taxon>Pseudomonadati</taxon>
        <taxon>Pseudomonadota</taxon>
        <taxon>Alphaproteobacteria</taxon>
        <taxon>Sphingomonadales</taxon>
        <taxon>Sphingomonadaceae</taxon>
        <taxon>Sphingobium</taxon>
    </lineage>
</organism>
<dbReference type="EMBL" id="CP053021">
    <property type="protein sequence ID" value="QJR02711.1"/>
    <property type="molecule type" value="Genomic_DNA"/>
</dbReference>
<feature type="transmembrane region" description="Helical" evidence="6">
    <location>
        <begin position="477"/>
        <end position="496"/>
    </location>
</feature>
<evidence type="ECO:0000313" key="9">
    <source>
        <dbReference type="EMBL" id="QJR02711.1"/>
    </source>
</evidence>
<accession>A0A6M4G6C1</accession>
<feature type="transmembrane region" description="Helical" evidence="6">
    <location>
        <begin position="60"/>
        <end position="79"/>
    </location>
</feature>
<evidence type="ECO:0000256" key="4">
    <source>
        <dbReference type="ARBA" id="ARBA00022989"/>
    </source>
</evidence>
<dbReference type="PANTHER" id="PTHR30619">
    <property type="entry name" value="DNA INTERNALIZATION/COMPETENCE PROTEIN COMEC/REC2"/>
    <property type="match status" value="1"/>
</dbReference>
<dbReference type="RefSeq" id="WP_169861117.1">
    <property type="nucleotide sequence ID" value="NZ_CP053021.1"/>
</dbReference>
<gene>
    <name evidence="9" type="ORF">HH800_11255</name>
</gene>
<dbReference type="PANTHER" id="PTHR30619:SF1">
    <property type="entry name" value="RECOMBINATION PROTEIN 2"/>
    <property type="match status" value="1"/>
</dbReference>
<keyword evidence="2" id="KW-1003">Cell membrane</keyword>
<feature type="transmembrane region" description="Helical" evidence="6">
    <location>
        <begin position="532"/>
        <end position="550"/>
    </location>
</feature>
<reference evidence="9 10" key="1">
    <citation type="submission" date="2020-04" db="EMBL/GenBank/DDBJ databases">
        <title>The Whole Genome Analysis of High salt-tolerant Sphingobium yanoikuyae YC-XJ2 with Aryl organophosphorus flame retardants (aryl-OPFRs)-degrading capacity and characteristics of Related phosphotriesterase.</title>
        <authorList>
            <person name="Li X."/>
        </authorList>
    </citation>
    <scope>NUCLEOTIDE SEQUENCE [LARGE SCALE GENOMIC DNA]</scope>
    <source>
        <strain evidence="9 10">YC-XJ2</strain>
    </source>
</reference>
<feature type="transmembrane region" description="Helical" evidence="6">
    <location>
        <begin position="371"/>
        <end position="389"/>
    </location>
</feature>
<dbReference type="InterPro" id="IPR025405">
    <property type="entry name" value="DUF4131"/>
</dbReference>
<feature type="transmembrane region" description="Helical" evidence="6">
    <location>
        <begin position="439"/>
        <end position="465"/>
    </location>
</feature>
<dbReference type="Pfam" id="PF13567">
    <property type="entry name" value="DUF4131"/>
    <property type="match status" value="1"/>
</dbReference>
<feature type="transmembrane region" description="Helical" evidence="6">
    <location>
        <begin position="36"/>
        <end position="54"/>
    </location>
</feature>
<protein>
    <submittedName>
        <fullName evidence="9">DUF4131 domain-containing protein</fullName>
    </submittedName>
</protein>
<evidence type="ECO:0000259" key="8">
    <source>
        <dbReference type="Pfam" id="PF13567"/>
    </source>
</evidence>
<dbReference type="InterPro" id="IPR004477">
    <property type="entry name" value="ComEC_N"/>
</dbReference>
<feature type="transmembrane region" description="Helical" evidence="6">
    <location>
        <begin position="410"/>
        <end position="433"/>
    </location>
</feature>
<keyword evidence="5 6" id="KW-0472">Membrane</keyword>
<evidence type="ECO:0000256" key="5">
    <source>
        <dbReference type="ARBA" id="ARBA00023136"/>
    </source>
</evidence>
<name>A0A6M4G6C1_SPHYA</name>
<feature type="transmembrane region" description="Helical" evidence="6">
    <location>
        <begin position="502"/>
        <end position="525"/>
    </location>
</feature>
<evidence type="ECO:0000256" key="2">
    <source>
        <dbReference type="ARBA" id="ARBA00022475"/>
    </source>
</evidence>